<dbReference type="EC" id="2.3.1.1" evidence="5 13"/>
<keyword evidence="16" id="KW-1185">Reference proteome</keyword>
<comment type="subcellular location">
    <subcellularLocation>
        <location evidence="2 13">Mitochondrion</location>
    </subcellularLocation>
</comment>
<dbReference type="GO" id="GO:0005759">
    <property type="term" value="C:mitochondrial matrix"/>
    <property type="evidence" value="ECO:0007669"/>
    <property type="project" value="TreeGrafter"/>
</dbReference>
<evidence type="ECO:0000256" key="4">
    <source>
        <dbReference type="ARBA" id="ARBA00008694"/>
    </source>
</evidence>
<evidence type="ECO:0000256" key="13">
    <source>
        <dbReference type="PIRNR" id="PIRNR007892"/>
    </source>
</evidence>
<keyword evidence="8 13" id="KW-0808">Transferase</keyword>
<dbReference type="PIRSF" id="PIRSF007892">
    <property type="entry name" value="NAGS_fungal"/>
    <property type="match status" value="1"/>
</dbReference>
<dbReference type="PANTHER" id="PTHR23342:SF4">
    <property type="entry name" value="AMINO-ACID ACETYLTRANSFERASE, MITOCHONDRIAL"/>
    <property type="match status" value="1"/>
</dbReference>
<keyword evidence="10 13" id="KW-0496">Mitochondrion</keyword>
<protein>
    <recommendedName>
        <fullName evidence="6 13">Amino-acid acetyltransferase, mitochondrial</fullName>
        <ecNumber evidence="5 13">2.3.1.1</ecNumber>
    </recommendedName>
    <alternativeName>
        <fullName evidence="13">Glutamate N-acetyltransferase</fullName>
    </alternativeName>
    <alternativeName>
        <fullName evidence="13">N-acetylglutamate synthase</fullName>
    </alternativeName>
</protein>
<dbReference type="GO" id="GO:0006526">
    <property type="term" value="P:L-arginine biosynthetic process"/>
    <property type="evidence" value="ECO:0007669"/>
    <property type="project" value="TreeGrafter"/>
</dbReference>
<keyword evidence="11 13" id="KW-0012">Acyltransferase</keyword>
<dbReference type="FunFam" id="3.40.630.30:FF:000049">
    <property type="entry name" value="Amino-acid acetyltransferase, mitochondrial"/>
    <property type="match status" value="1"/>
</dbReference>
<accession>A0AAF0DLB5</accession>
<evidence type="ECO:0000313" key="16">
    <source>
        <dbReference type="Proteomes" id="UP001219355"/>
    </source>
</evidence>
<dbReference type="InterPro" id="IPR006855">
    <property type="entry name" value="Vertebrate-like_GNAT_dom"/>
</dbReference>
<dbReference type="AlphaFoldDB" id="A0AAF0DLB5"/>
<evidence type="ECO:0000313" key="15">
    <source>
        <dbReference type="EMBL" id="WEW59571.1"/>
    </source>
</evidence>
<dbReference type="Gene3D" id="3.40.630.30">
    <property type="match status" value="1"/>
</dbReference>
<dbReference type="PANTHER" id="PTHR23342">
    <property type="entry name" value="N-ACETYLGLUTAMATE SYNTHASE"/>
    <property type="match status" value="1"/>
</dbReference>
<evidence type="ECO:0000256" key="9">
    <source>
        <dbReference type="ARBA" id="ARBA00022946"/>
    </source>
</evidence>
<dbReference type="EMBL" id="CP120629">
    <property type="protein sequence ID" value="WEW59571.1"/>
    <property type="molecule type" value="Genomic_DNA"/>
</dbReference>
<gene>
    <name evidence="15" type="primary">ARG2</name>
    <name evidence="15" type="ORF">PRK78_005045</name>
</gene>
<comment type="similarity">
    <text evidence="4 13">Belongs to the acetyltransferase family.</text>
</comment>
<evidence type="ECO:0000256" key="1">
    <source>
        <dbReference type="ARBA" id="ARBA00002294"/>
    </source>
</evidence>
<keyword evidence="9" id="KW-0809">Transit peptide</keyword>
<evidence type="ECO:0000259" key="14">
    <source>
        <dbReference type="PROSITE" id="PS51731"/>
    </source>
</evidence>
<feature type="domain" description="N-acetyltransferase" evidence="14">
    <location>
        <begin position="530"/>
        <end position="699"/>
    </location>
</feature>
<evidence type="ECO:0000256" key="2">
    <source>
        <dbReference type="ARBA" id="ARBA00004173"/>
    </source>
</evidence>
<evidence type="ECO:0000256" key="12">
    <source>
        <dbReference type="ARBA" id="ARBA00048372"/>
    </source>
</evidence>
<dbReference type="Pfam" id="PF04768">
    <property type="entry name" value="NAT"/>
    <property type="match status" value="1"/>
</dbReference>
<dbReference type="GO" id="GO:0006592">
    <property type="term" value="P:ornithine biosynthetic process"/>
    <property type="evidence" value="ECO:0007669"/>
    <property type="project" value="TreeGrafter"/>
</dbReference>
<evidence type="ECO:0000256" key="7">
    <source>
        <dbReference type="ARBA" id="ARBA00022605"/>
    </source>
</evidence>
<comment type="catalytic activity">
    <reaction evidence="12 13">
        <text>L-glutamate + acetyl-CoA = N-acetyl-L-glutamate + CoA + H(+)</text>
        <dbReference type="Rhea" id="RHEA:24292"/>
        <dbReference type="ChEBI" id="CHEBI:15378"/>
        <dbReference type="ChEBI" id="CHEBI:29985"/>
        <dbReference type="ChEBI" id="CHEBI:44337"/>
        <dbReference type="ChEBI" id="CHEBI:57287"/>
        <dbReference type="ChEBI" id="CHEBI:57288"/>
        <dbReference type="EC" id="2.3.1.1"/>
    </reaction>
</comment>
<evidence type="ECO:0000256" key="3">
    <source>
        <dbReference type="ARBA" id="ARBA00004925"/>
    </source>
</evidence>
<reference evidence="15" key="1">
    <citation type="submission" date="2023-03" db="EMBL/GenBank/DDBJ databases">
        <title>Emydomyces testavorans Genome Sequence.</title>
        <authorList>
            <person name="Hoyer L."/>
        </authorList>
    </citation>
    <scope>NUCLEOTIDE SEQUENCE</scope>
    <source>
        <strain evidence="15">16-2883</strain>
    </source>
</reference>
<evidence type="ECO:0000256" key="11">
    <source>
        <dbReference type="ARBA" id="ARBA00023315"/>
    </source>
</evidence>
<dbReference type="Proteomes" id="UP001219355">
    <property type="component" value="Chromosome 3"/>
</dbReference>
<organism evidence="15 16">
    <name type="scientific">Emydomyces testavorans</name>
    <dbReference type="NCBI Taxonomy" id="2070801"/>
    <lineage>
        <taxon>Eukaryota</taxon>
        <taxon>Fungi</taxon>
        <taxon>Dikarya</taxon>
        <taxon>Ascomycota</taxon>
        <taxon>Pezizomycotina</taxon>
        <taxon>Eurotiomycetes</taxon>
        <taxon>Eurotiomycetidae</taxon>
        <taxon>Onygenales</taxon>
        <taxon>Nannizziopsiaceae</taxon>
        <taxon>Emydomyces</taxon>
    </lineage>
</organism>
<dbReference type="InterPro" id="IPR011190">
    <property type="entry name" value="GlcNAc_Synth_fun"/>
</dbReference>
<comment type="function">
    <text evidence="1 13">N-acetylglutamate synthase involved in arginine biosynthesis.</text>
</comment>
<dbReference type="GO" id="GO:0004042">
    <property type="term" value="F:L-glutamate N-acetyltransferase activity"/>
    <property type="evidence" value="ECO:0007669"/>
    <property type="project" value="InterPro"/>
</dbReference>
<dbReference type="PROSITE" id="PS51731">
    <property type="entry name" value="GNAT_NAGS"/>
    <property type="match status" value="1"/>
</dbReference>
<keyword evidence="7 13" id="KW-0028">Amino-acid biosynthesis</keyword>
<evidence type="ECO:0000256" key="6">
    <source>
        <dbReference type="ARBA" id="ARBA00018802"/>
    </source>
</evidence>
<sequence>MAFPRQKGGAFADVLLQQRPCQAQLKDVMVIFHHKKRVASSRGNWIIKPGRRRLRRHVKSHAIKRLIVSASTKREAKAYLSRFKTQKSTSNDTLRCGTSQQDKLILDRELNKWSKPGVNLGNIFEHSRVTDQNTILKQGSTPVLTQSVDGDPEKLHVALVKFREPQLLDDQTVHGVGQTLSQLSRLGMSCCVVVDVGQDEVHWRKIATEQADRLSASIDANHGPDSRRLDSIITVSSTPAVKLSILSRNLLLSPLRQGHIVVIVPVGYTQNLQRAVQVPANEVVLALAKELAGLEFRAEPDDDAIVTASKVNDMQHHVSLDRLIVLDPAGGIPSLQHRPHVFVNLEQEFEDIVDELSLETKVTSLNATDSKTPISPLGRSNPISKFVEEVVVSLPKEVEKSASVAAKSQRPRNHLDNLKLLHQTLSYLPPSSSGIIVTPYEVASSAKGPSDFSIISAVGTRRQRNPLIHNLLTDKPIQSASLPLGRLGVKNGPTPTCRTPVAHSTFVKRGMPLTMLPDPRISVWTAKNGRENGLTLDDPRIDLPRLVHLIEDSFDRKLDVRHYFDRVSTRLAGLIVAGEYEGGAILTWETPPGLPDDGSDESRARMVPYLDKFAVLKRSQGAGGVADIVFNAMVRTCFPQGVCWRSRSNNPVNKWYFERSRGTWKLPGTDWTMFWTTEGVPENQQRFWDYEGVCRSIEPSWADNKQQAD</sequence>
<evidence type="ECO:0000256" key="8">
    <source>
        <dbReference type="ARBA" id="ARBA00022679"/>
    </source>
</evidence>
<comment type="pathway">
    <text evidence="3 13">Amino-acid biosynthesis; L-arginine biosynthesis; N(2)-acetyl-L-ornithine from L-glutamate: step 1/4.</text>
</comment>
<name>A0AAF0DLB5_9EURO</name>
<proteinExistence type="inferred from homology"/>
<evidence type="ECO:0000256" key="5">
    <source>
        <dbReference type="ARBA" id="ARBA00012697"/>
    </source>
</evidence>
<evidence type="ECO:0000256" key="10">
    <source>
        <dbReference type="ARBA" id="ARBA00023128"/>
    </source>
</evidence>